<dbReference type="GO" id="GO:0016989">
    <property type="term" value="F:sigma factor antagonist activity"/>
    <property type="evidence" value="ECO:0007669"/>
    <property type="project" value="TreeGrafter"/>
</dbReference>
<dbReference type="Pfam" id="PF16344">
    <property type="entry name" value="FecR_C"/>
    <property type="match status" value="1"/>
</dbReference>
<accession>W7YDD1</accession>
<dbReference type="Gene3D" id="2.60.120.1440">
    <property type="match status" value="1"/>
</dbReference>
<dbReference type="eggNOG" id="COG3712">
    <property type="taxonomic scope" value="Bacteria"/>
</dbReference>
<dbReference type="InterPro" id="IPR006860">
    <property type="entry name" value="FecR"/>
</dbReference>
<sequence>MQDAFYGTYGCNDSNTMKNRQFKRLLDLYISNEIDAKGKKTMDDFFVFFQTKNERDAFANVQEKESIRKEIFSNVVTSIKHQKRIRILSWFTRIAASIMIVFGIGYGLLRSLHNYSSTSMVTVNTRYGERRTVVLSDSSVVVLNAGSKLMYAREFSTTHRKVTLEGEAFFEVTRDSQRPFIIQSRDITTTVLGTSFSVHAYPDEYCCVTVKTGHVKVTLNDVNHQSIYLQSGEQAYLKNKGDEMEKRVVNSQLFTAWQNNHLIFNQLRFEDILKVLERNYGVKIHCSNHAIMQKQITTQYFNESLSSIIKDLQFMVNFKYEMNEDYISIY</sequence>
<dbReference type="AlphaFoldDB" id="W7YDD1"/>
<organism evidence="4 5">
    <name type="scientific">Saccharicrinis fermentans DSM 9555 = JCM 21142</name>
    <dbReference type="NCBI Taxonomy" id="869213"/>
    <lineage>
        <taxon>Bacteria</taxon>
        <taxon>Pseudomonadati</taxon>
        <taxon>Bacteroidota</taxon>
        <taxon>Bacteroidia</taxon>
        <taxon>Marinilabiliales</taxon>
        <taxon>Marinilabiliaceae</taxon>
        <taxon>Saccharicrinis</taxon>
    </lineage>
</organism>
<gene>
    <name evidence="4" type="ORF">JCM21142_104240</name>
</gene>
<evidence type="ECO:0000313" key="5">
    <source>
        <dbReference type="Proteomes" id="UP000019402"/>
    </source>
</evidence>
<dbReference type="Gene3D" id="3.55.50.30">
    <property type="match status" value="1"/>
</dbReference>
<dbReference type="Pfam" id="PF04773">
    <property type="entry name" value="FecR"/>
    <property type="match status" value="1"/>
</dbReference>
<dbReference type="InterPro" id="IPR032508">
    <property type="entry name" value="FecR_C"/>
</dbReference>
<dbReference type="PANTHER" id="PTHR30273:SF2">
    <property type="entry name" value="PROTEIN FECR"/>
    <property type="match status" value="1"/>
</dbReference>
<comment type="caution">
    <text evidence="4">The sequence shown here is derived from an EMBL/GenBank/DDBJ whole genome shotgun (WGS) entry which is preliminary data.</text>
</comment>
<keyword evidence="1" id="KW-1133">Transmembrane helix</keyword>
<dbReference type="Proteomes" id="UP000019402">
    <property type="component" value="Unassembled WGS sequence"/>
</dbReference>
<reference evidence="4 5" key="1">
    <citation type="journal article" date="2014" name="Genome Announc.">
        <title>Draft Genome Sequence of Cytophaga fermentans JCM 21142T, a Facultative Anaerobe Isolated from Marine Mud.</title>
        <authorList>
            <person name="Starns D."/>
            <person name="Oshima K."/>
            <person name="Suda W."/>
            <person name="Iino T."/>
            <person name="Yuki M."/>
            <person name="Inoue J."/>
            <person name="Kitamura K."/>
            <person name="Iida T."/>
            <person name="Darby A."/>
            <person name="Hattori M."/>
            <person name="Ohkuma M."/>
        </authorList>
    </citation>
    <scope>NUCLEOTIDE SEQUENCE [LARGE SCALE GENOMIC DNA]</scope>
    <source>
        <strain evidence="4 5">JCM 21142</strain>
    </source>
</reference>
<evidence type="ECO:0000259" key="2">
    <source>
        <dbReference type="Pfam" id="PF04773"/>
    </source>
</evidence>
<keyword evidence="1" id="KW-0812">Transmembrane</keyword>
<evidence type="ECO:0000256" key="1">
    <source>
        <dbReference type="SAM" id="Phobius"/>
    </source>
</evidence>
<name>W7YDD1_9BACT</name>
<dbReference type="STRING" id="869213.GCA_000517085_02843"/>
<evidence type="ECO:0000259" key="3">
    <source>
        <dbReference type="Pfam" id="PF16344"/>
    </source>
</evidence>
<dbReference type="EMBL" id="BAMD01000091">
    <property type="protein sequence ID" value="GAF05503.1"/>
    <property type="molecule type" value="Genomic_DNA"/>
</dbReference>
<evidence type="ECO:0000313" key="4">
    <source>
        <dbReference type="EMBL" id="GAF05503.1"/>
    </source>
</evidence>
<dbReference type="PANTHER" id="PTHR30273">
    <property type="entry name" value="PERIPLASMIC SIGNAL SENSOR AND SIGMA FACTOR ACTIVATOR FECR-RELATED"/>
    <property type="match status" value="1"/>
</dbReference>
<feature type="domain" description="Protein FecR C-terminal" evidence="3">
    <location>
        <begin position="262"/>
        <end position="329"/>
    </location>
</feature>
<keyword evidence="1" id="KW-0472">Membrane</keyword>
<feature type="domain" description="FecR protein" evidence="2">
    <location>
        <begin position="122"/>
        <end position="216"/>
    </location>
</feature>
<proteinExistence type="predicted"/>
<feature type="transmembrane region" description="Helical" evidence="1">
    <location>
        <begin position="90"/>
        <end position="109"/>
    </location>
</feature>
<keyword evidence="5" id="KW-1185">Reference proteome</keyword>
<dbReference type="InterPro" id="IPR012373">
    <property type="entry name" value="Ferrdict_sens_TM"/>
</dbReference>
<protein>
    <submittedName>
        <fullName evidence="4">Fec operon regulator FecR</fullName>
    </submittedName>
</protein>